<protein>
    <submittedName>
        <fullName evidence="1">Uncharacterized protein</fullName>
    </submittedName>
</protein>
<dbReference type="Proteomes" id="UP001177260">
    <property type="component" value="Unassembled WGS sequence"/>
</dbReference>
<evidence type="ECO:0000313" key="1">
    <source>
        <dbReference type="EMBL" id="KAK1147987.1"/>
    </source>
</evidence>
<reference evidence="1 2" key="1">
    <citation type="journal article" date="2023" name="ACS Omega">
        <title>Identification of the Neoaspergillic Acid Biosynthesis Gene Cluster by Establishing an In Vitro CRISPR-Ribonucleoprotein Genetic System in Aspergillus melleus.</title>
        <authorList>
            <person name="Yuan B."/>
            <person name="Grau M.F."/>
            <person name="Murata R.M."/>
            <person name="Torok T."/>
            <person name="Venkateswaran K."/>
            <person name="Stajich J.E."/>
            <person name="Wang C.C.C."/>
        </authorList>
    </citation>
    <scope>NUCLEOTIDE SEQUENCE [LARGE SCALE GENOMIC DNA]</scope>
    <source>
        <strain evidence="1 2">IMV 1140</strain>
    </source>
</reference>
<evidence type="ECO:0000313" key="2">
    <source>
        <dbReference type="Proteomes" id="UP001177260"/>
    </source>
</evidence>
<organism evidence="1 2">
    <name type="scientific">Aspergillus melleus</name>
    <dbReference type="NCBI Taxonomy" id="138277"/>
    <lineage>
        <taxon>Eukaryota</taxon>
        <taxon>Fungi</taxon>
        <taxon>Dikarya</taxon>
        <taxon>Ascomycota</taxon>
        <taxon>Pezizomycotina</taxon>
        <taxon>Eurotiomycetes</taxon>
        <taxon>Eurotiomycetidae</taxon>
        <taxon>Eurotiales</taxon>
        <taxon>Aspergillaceae</taxon>
        <taxon>Aspergillus</taxon>
        <taxon>Aspergillus subgen. Circumdati</taxon>
    </lineage>
</organism>
<comment type="caution">
    <text evidence="1">The sequence shown here is derived from an EMBL/GenBank/DDBJ whole genome shotgun (WGS) entry which is preliminary data.</text>
</comment>
<accession>A0ACC3BBK0</accession>
<name>A0ACC3BBK0_9EURO</name>
<keyword evidence="2" id="KW-1185">Reference proteome</keyword>
<dbReference type="EMBL" id="JAOPJF010000010">
    <property type="protein sequence ID" value="KAK1147987.1"/>
    <property type="molecule type" value="Genomic_DNA"/>
</dbReference>
<proteinExistence type="predicted"/>
<sequence>MLSFAKKSPWRLPPNTRPTIPRQELVDEEAEQIVALKIINSNNADDARYEREIEGHVSQQNPEHRGRVILRTCLDDFEVTGPEGKHVCLVYEPMREPLWILQRRFVDRKLPLPIAKAYIYFLLVGLDYLHSECKIVHADLKLANILMSFENENIRTSFIERQQVMQCKVDEESGRTIYRCHNDIGPLNGREIRNMVPKIADFGLATRLDKPSTRDGIIGEQLGIYPIQPDYYLAPEVILGCGWDFKADIWNLGVLLWNIFGANELLFQQVHDTDGQHNANSHLAEMIALLGLPSRELLAKSKAMSKHNWPQPVTNEHGKLCKNAQEFFNGPFFNAEGELQHKELIPHRSLEDTVSFLEEKDREAFLSFARQMLTWHPGKRKTARELMDHPFLKLRS</sequence>
<gene>
    <name evidence="1" type="ORF">N8T08_000503</name>
</gene>